<evidence type="ECO:0000313" key="3">
    <source>
        <dbReference type="Proteomes" id="UP000036938"/>
    </source>
</evidence>
<sequence length="118" mass="12913">MRIAALVAAFLVAAPAAQAASACLIEPKSCSDLLLPKHAKLLRTLQKPASQRAGNETMAVALMYSTFETLQDAANRGCRRKDRVDLADFKPLFVLGDRAQKRAMMFKGTSQCAWMKVK</sequence>
<feature type="chain" id="PRO_5005553674" evidence="1">
    <location>
        <begin position="20"/>
        <end position="118"/>
    </location>
</feature>
<keyword evidence="1" id="KW-0732">Signal</keyword>
<dbReference type="Proteomes" id="UP000036938">
    <property type="component" value="Unassembled WGS sequence"/>
</dbReference>
<dbReference type="OrthoDB" id="7854928at2"/>
<protein>
    <submittedName>
        <fullName evidence="2">Uncharacterized protein</fullName>
    </submittedName>
</protein>
<gene>
    <name evidence="2" type="ORF">ATO11_17965</name>
</gene>
<organism evidence="2 3">
    <name type="scientific">Pseudaestuariivita atlantica</name>
    <dbReference type="NCBI Taxonomy" id="1317121"/>
    <lineage>
        <taxon>Bacteria</taxon>
        <taxon>Pseudomonadati</taxon>
        <taxon>Pseudomonadota</taxon>
        <taxon>Alphaproteobacteria</taxon>
        <taxon>Rhodobacterales</taxon>
        <taxon>Paracoccaceae</taxon>
        <taxon>Pseudaestuariivita</taxon>
    </lineage>
</organism>
<proteinExistence type="predicted"/>
<dbReference type="RefSeq" id="WP_050532291.1">
    <property type="nucleotide sequence ID" value="NZ_AQQZ01000009.1"/>
</dbReference>
<accession>A0A0L1JL63</accession>
<comment type="caution">
    <text evidence="2">The sequence shown here is derived from an EMBL/GenBank/DDBJ whole genome shotgun (WGS) entry which is preliminary data.</text>
</comment>
<dbReference type="PROSITE" id="PS51257">
    <property type="entry name" value="PROKAR_LIPOPROTEIN"/>
    <property type="match status" value="1"/>
</dbReference>
<dbReference type="AlphaFoldDB" id="A0A0L1JL63"/>
<reference evidence="2 3" key="1">
    <citation type="journal article" date="2015" name="Int. J. Syst. Evol. Microbiol.">
        <title>Aestuariivita atlantica sp. nov., isolated from deep sea sediment of the Atlantic Ocean.</title>
        <authorList>
            <person name="Li G."/>
            <person name="Lai Q."/>
            <person name="Du Y."/>
            <person name="Liu X."/>
            <person name="Sun F."/>
            <person name="Shao Z."/>
        </authorList>
    </citation>
    <scope>NUCLEOTIDE SEQUENCE [LARGE SCALE GENOMIC DNA]</scope>
    <source>
        <strain evidence="2 3">22II-S11-z3</strain>
    </source>
</reference>
<dbReference type="EMBL" id="AQQZ01000009">
    <property type="protein sequence ID" value="KNG92489.1"/>
    <property type="molecule type" value="Genomic_DNA"/>
</dbReference>
<feature type="signal peptide" evidence="1">
    <location>
        <begin position="1"/>
        <end position="19"/>
    </location>
</feature>
<evidence type="ECO:0000313" key="2">
    <source>
        <dbReference type="EMBL" id="KNG92489.1"/>
    </source>
</evidence>
<evidence type="ECO:0000256" key="1">
    <source>
        <dbReference type="SAM" id="SignalP"/>
    </source>
</evidence>
<name>A0A0L1JL63_9RHOB</name>
<keyword evidence="3" id="KW-1185">Reference proteome</keyword>
<dbReference type="STRING" id="1317121.ATO11_17965"/>